<accession>A0A0E4BXR2</accession>
<organism evidence="1 2">
    <name type="scientific">Bradyrhizobium diazoefficiens</name>
    <dbReference type="NCBI Taxonomy" id="1355477"/>
    <lineage>
        <taxon>Bacteria</taxon>
        <taxon>Pseudomonadati</taxon>
        <taxon>Pseudomonadota</taxon>
        <taxon>Alphaproteobacteria</taxon>
        <taxon>Hyphomicrobiales</taxon>
        <taxon>Nitrobacteraceae</taxon>
        <taxon>Bradyrhizobium</taxon>
    </lineage>
</organism>
<name>A0A0E4BXR2_9BRAD</name>
<dbReference type="RefSeq" id="WP_011087560.1">
    <property type="nucleotide sequence ID" value="NZ_AJQI01000336.1"/>
</dbReference>
<dbReference type="EMBL" id="AP014685">
    <property type="protein sequence ID" value="BAR62632.1"/>
    <property type="molecule type" value="Genomic_DNA"/>
</dbReference>
<evidence type="ECO:0000313" key="2">
    <source>
        <dbReference type="Proteomes" id="UP000063308"/>
    </source>
</evidence>
<evidence type="ECO:0000313" key="1">
    <source>
        <dbReference type="EMBL" id="BAR62632.1"/>
    </source>
</evidence>
<sequence length="251" mass="26787">MPALSDPTLQTKGRLTVGLNLDNNASYISSGAVNGLKVTAGALAYGPPNEPPPPWKPGKQYWSGNGTAFGAQGMVPTTYGYTYQAGIYQPLYISDMSSNAVMTGKTYVFTFSLGAEWIQLYLRVTGGPDGATVLPGFGLWSLGSNPHAWTYVTPEAFTGEWMIGLLSPACFNIVWLSVEYAPPKDYGGGLPEARLCFKVSGLSPTNAFAYSTDVDLGGPRPLGQDMPIGLQHLHPRSQPHILQRESAVPVG</sequence>
<gene>
    <name evidence="1" type="ORF">NK6_9493</name>
</gene>
<reference evidence="1 2" key="1">
    <citation type="submission" date="2014-11" db="EMBL/GenBank/DDBJ databases">
        <title>Symbiosis island explosion on the genome of extra-slow-growing strains of soybean bradyrhizobia with massive insertion sequences.</title>
        <authorList>
            <person name="Iida T."/>
            <person name="Minamisawa K."/>
        </authorList>
    </citation>
    <scope>NUCLEOTIDE SEQUENCE [LARGE SCALE GENOMIC DNA]</scope>
    <source>
        <strain evidence="1 2">NK6</strain>
    </source>
</reference>
<dbReference type="AlphaFoldDB" id="A0A0E4BXR2"/>
<protein>
    <submittedName>
        <fullName evidence="1">Uncharacterized protein</fullName>
    </submittedName>
</protein>
<dbReference type="Proteomes" id="UP000063308">
    <property type="component" value="Chromosome"/>
</dbReference>
<dbReference type="GeneID" id="46491797"/>
<proteinExistence type="predicted"/>